<protein>
    <submittedName>
        <fullName evidence="2">Uncharacterized protein</fullName>
    </submittedName>
</protein>
<comment type="caution">
    <text evidence="2">The sequence shown here is derived from an EMBL/GenBank/DDBJ whole genome shotgun (WGS) entry which is preliminary data.</text>
</comment>
<dbReference type="RefSeq" id="WP_094474864.1">
    <property type="nucleotide sequence ID" value="NZ_NOXT01000123.1"/>
</dbReference>
<keyword evidence="1" id="KW-1133">Transmembrane helix</keyword>
<proteinExistence type="predicted"/>
<sequence>MFAGLLMALGLMICGTSGLCSAWFLGMTLFDSNQNGAQAVLGTIGMVSVFGGVPFGVGVLLYLLGRRLARER</sequence>
<evidence type="ECO:0000313" key="3">
    <source>
        <dbReference type="Proteomes" id="UP000216991"/>
    </source>
</evidence>
<dbReference type="AlphaFoldDB" id="A0A255Y729"/>
<evidence type="ECO:0000313" key="2">
    <source>
        <dbReference type="EMBL" id="OYQ25036.1"/>
    </source>
</evidence>
<keyword evidence="1" id="KW-0812">Transmembrane</keyword>
<organism evidence="2 3">
    <name type="scientific">Sandarakinorhabdus cyanobacteriorum</name>
    <dbReference type="NCBI Taxonomy" id="1981098"/>
    <lineage>
        <taxon>Bacteria</taxon>
        <taxon>Pseudomonadati</taxon>
        <taxon>Pseudomonadota</taxon>
        <taxon>Alphaproteobacteria</taxon>
        <taxon>Sphingomonadales</taxon>
        <taxon>Sphingosinicellaceae</taxon>
        <taxon>Sandarakinorhabdus</taxon>
    </lineage>
</organism>
<reference evidence="2 3" key="1">
    <citation type="submission" date="2017-07" db="EMBL/GenBank/DDBJ databases">
        <title>Sandarakinorhabdus cyanobacteriorum sp. nov., a novel bacterium isolated from cyanobacterial aggregates in a eutrophic lake.</title>
        <authorList>
            <person name="Cai H."/>
        </authorList>
    </citation>
    <scope>NUCLEOTIDE SEQUENCE [LARGE SCALE GENOMIC DNA]</scope>
    <source>
        <strain evidence="2 3">TH057</strain>
    </source>
</reference>
<dbReference type="EMBL" id="NOXT01000123">
    <property type="protein sequence ID" value="OYQ25036.1"/>
    <property type="molecule type" value="Genomic_DNA"/>
</dbReference>
<name>A0A255Y729_9SPHN</name>
<gene>
    <name evidence="2" type="ORF">CHU93_14475</name>
</gene>
<dbReference type="Proteomes" id="UP000216991">
    <property type="component" value="Unassembled WGS sequence"/>
</dbReference>
<feature type="transmembrane region" description="Helical" evidence="1">
    <location>
        <begin position="38"/>
        <end position="64"/>
    </location>
</feature>
<accession>A0A255Y729</accession>
<keyword evidence="1" id="KW-0472">Membrane</keyword>
<evidence type="ECO:0000256" key="1">
    <source>
        <dbReference type="SAM" id="Phobius"/>
    </source>
</evidence>
<keyword evidence="3" id="KW-1185">Reference proteome</keyword>